<name>A0A1H4CEZ7_9RHOB</name>
<protein>
    <submittedName>
        <fullName evidence="1">Sarcosine oxidase subunit gamma</fullName>
    </submittedName>
</protein>
<dbReference type="InterPro" id="IPR027266">
    <property type="entry name" value="TrmE/GcvT-like"/>
</dbReference>
<dbReference type="STRING" id="89524.SAMN05444370_10745"/>
<dbReference type="Gene3D" id="3.30.70.1520">
    <property type="entry name" value="Heterotetrameric sarcosine oxidase"/>
    <property type="match status" value="1"/>
</dbReference>
<gene>
    <name evidence="1" type="ORF">SAMN05444370_10745</name>
</gene>
<proteinExistence type="predicted"/>
<accession>A0A1H4CEZ7</accession>
<dbReference type="SUPFAM" id="SSF103025">
    <property type="entry name" value="Folate-binding domain"/>
    <property type="match status" value="1"/>
</dbReference>
<dbReference type="EMBL" id="FNQM01000007">
    <property type="protein sequence ID" value="SEA59005.1"/>
    <property type="molecule type" value="Genomic_DNA"/>
</dbReference>
<sequence>MPEPLLFVVTSRRGAGDALSGVVAAEFGAPLPPPGRIADCGEWRVIWTGRESWFFETAAVAAGSARARLDVLRPGARIVEVGDGYARFVMAGPAARERLQRLAPIDLHPSVFPPDAAARTVLEHIPVLLHAAGPDVIEALAPRSMAEDAARLLDG</sequence>
<organism evidence="1 2">
    <name type="scientific">Rubrimonas cliftonensis</name>
    <dbReference type="NCBI Taxonomy" id="89524"/>
    <lineage>
        <taxon>Bacteria</taxon>
        <taxon>Pseudomonadati</taxon>
        <taxon>Pseudomonadota</taxon>
        <taxon>Alphaproteobacteria</taxon>
        <taxon>Rhodobacterales</taxon>
        <taxon>Paracoccaceae</taxon>
        <taxon>Rubrimonas</taxon>
    </lineage>
</organism>
<dbReference type="Proteomes" id="UP000198703">
    <property type="component" value="Unassembled WGS sequence"/>
</dbReference>
<reference evidence="1 2" key="1">
    <citation type="submission" date="2016-10" db="EMBL/GenBank/DDBJ databases">
        <authorList>
            <person name="de Groot N.N."/>
        </authorList>
    </citation>
    <scope>NUCLEOTIDE SEQUENCE [LARGE SCALE GENOMIC DNA]</scope>
    <source>
        <strain evidence="1 2">DSM 15345</strain>
    </source>
</reference>
<dbReference type="AlphaFoldDB" id="A0A1H4CEZ7"/>
<evidence type="ECO:0000313" key="1">
    <source>
        <dbReference type="EMBL" id="SEA59005.1"/>
    </source>
</evidence>
<dbReference type="Gene3D" id="3.30.1360.120">
    <property type="entry name" value="Probable tRNA modification gtpase trme, domain 1"/>
    <property type="match status" value="1"/>
</dbReference>
<keyword evidence="2" id="KW-1185">Reference proteome</keyword>
<evidence type="ECO:0000313" key="2">
    <source>
        <dbReference type="Proteomes" id="UP000198703"/>
    </source>
</evidence>
<dbReference type="RefSeq" id="WP_175478881.1">
    <property type="nucleotide sequence ID" value="NZ_FNQM01000007.1"/>
</dbReference>